<feature type="transmembrane region" description="Helical" evidence="9">
    <location>
        <begin position="183"/>
        <end position="203"/>
    </location>
</feature>
<evidence type="ECO:0000256" key="4">
    <source>
        <dbReference type="ARBA" id="ARBA00022475"/>
    </source>
</evidence>
<evidence type="ECO:0000313" key="11">
    <source>
        <dbReference type="EMBL" id="MCG7508495.1"/>
    </source>
</evidence>
<dbReference type="EMBL" id="JAKREW010000044">
    <property type="protein sequence ID" value="MCG7508495.1"/>
    <property type="molecule type" value="Genomic_DNA"/>
</dbReference>
<evidence type="ECO:0000256" key="1">
    <source>
        <dbReference type="ARBA" id="ARBA00004429"/>
    </source>
</evidence>
<organism evidence="11 12">
    <name type="scientific">Mesorhizobium retamae</name>
    <dbReference type="NCBI Taxonomy" id="2912854"/>
    <lineage>
        <taxon>Bacteria</taxon>
        <taxon>Pseudomonadati</taxon>
        <taxon>Pseudomonadota</taxon>
        <taxon>Alphaproteobacteria</taxon>
        <taxon>Hyphomicrobiales</taxon>
        <taxon>Phyllobacteriaceae</taxon>
        <taxon>Mesorhizobium</taxon>
    </lineage>
</organism>
<feature type="transmembrane region" description="Helical" evidence="9">
    <location>
        <begin position="20"/>
        <end position="43"/>
    </location>
</feature>
<comment type="caution">
    <text evidence="11">The sequence shown here is derived from an EMBL/GenBank/DDBJ whole genome shotgun (WGS) entry which is preliminary data.</text>
</comment>
<dbReference type="InterPro" id="IPR000515">
    <property type="entry name" value="MetI-like"/>
</dbReference>
<dbReference type="RefSeq" id="WP_239370004.1">
    <property type="nucleotide sequence ID" value="NZ_JAKREW010000044.1"/>
</dbReference>
<dbReference type="CDD" id="cd06261">
    <property type="entry name" value="TM_PBP2"/>
    <property type="match status" value="1"/>
</dbReference>
<evidence type="ECO:0000256" key="6">
    <source>
        <dbReference type="ARBA" id="ARBA00022970"/>
    </source>
</evidence>
<keyword evidence="6" id="KW-0029">Amino-acid transport</keyword>
<feature type="transmembrane region" description="Helical" evidence="9">
    <location>
        <begin position="86"/>
        <end position="108"/>
    </location>
</feature>
<feature type="transmembrane region" description="Helical" evidence="9">
    <location>
        <begin position="64"/>
        <end position="80"/>
    </location>
</feature>
<dbReference type="InterPro" id="IPR010065">
    <property type="entry name" value="AA_ABC_transptr_permease_3TM"/>
</dbReference>
<evidence type="ECO:0000313" key="12">
    <source>
        <dbReference type="Proteomes" id="UP001201701"/>
    </source>
</evidence>
<keyword evidence="7 9" id="KW-1133">Transmembrane helix</keyword>
<gene>
    <name evidence="11" type="ORF">L4923_25985</name>
</gene>
<accession>A0ABS9QM28</accession>
<dbReference type="Gene3D" id="1.10.3720.10">
    <property type="entry name" value="MetI-like"/>
    <property type="match status" value="1"/>
</dbReference>
<name>A0ABS9QM28_9HYPH</name>
<dbReference type="Proteomes" id="UP001201701">
    <property type="component" value="Unassembled WGS sequence"/>
</dbReference>
<dbReference type="PROSITE" id="PS50928">
    <property type="entry name" value="ABC_TM1"/>
    <property type="match status" value="1"/>
</dbReference>
<keyword evidence="12" id="KW-1185">Reference proteome</keyword>
<feature type="domain" description="ABC transmembrane type-1" evidence="10">
    <location>
        <begin position="15"/>
        <end position="205"/>
    </location>
</feature>
<evidence type="ECO:0000256" key="3">
    <source>
        <dbReference type="ARBA" id="ARBA00022448"/>
    </source>
</evidence>
<comment type="subcellular location">
    <subcellularLocation>
        <location evidence="1">Cell inner membrane</location>
        <topology evidence="1">Multi-pass membrane protein</topology>
    </subcellularLocation>
    <subcellularLocation>
        <location evidence="9">Cell membrane</location>
        <topology evidence="9">Multi-pass membrane protein</topology>
    </subcellularLocation>
</comment>
<comment type="similarity">
    <text evidence="2">Belongs to the binding-protein-dependent transport system permease family. HisMQ subfamily.</text>
</comment>
<evidence type="ECO:0000256" key="8">
    <source>
        <dbReference type="ARBA" id="ARBA00023136"/>
    </source>
</evidence>
<evidence type="ECO:0000256" key="2">
    <source>
        <dbReference type="ARBA" id="ARBA00010072"/>
    </source>
</evidence>
<evidence type="ECO:0000259" key="10">
    <source>
        <dbReference type="PROSITE" id="PS50928"/>
    </source>
</evidence>
<dbReference type="InterPro" id="IPR035906">
    <property type="entry name" value="MetI-like_sf"/>
</dbReference>
<keyword evidence="4" id="KW-1003">Cell membrane</keyword>
<keyword evidence="8 9" id="KW-0472">Membrane</keyword>
<dbReference type="PANTHER" id="PTHR30614:SF0">
    <property type="entry name" value="L-CYSTINE TRANSPORT SYSTEM PERMEASE PROTEIN TCYL"/>
    <property type="match status" value="1"/>
</dbReference>
<dbReference type="Pfam" id="PF00528">
    <property type="entry name" value="BPD_transp_1"/>
    <property type="match status" value="1"/>
</dbReference>
<reference evidence="11 12" key="1">
    <citation type="submission" date="2022-02" db="EMBL/GenBank/DDBJ databases">
        <title>Draft genome sequence of Mezorhizobium retamae strain IRAMC:0171 isolated from Retama raetam nodules.</title>
        <authorList>
            <person name="Bengaied R."/>
            <person name="Sbissi I."/>
            <person name="Huber K."/>
            <person name="Ghodbane F."/>
            <person name="Nouioui I."/>
            <person name="Tarhouni M."/>
            <person name="Gtari M."/>
        </authorList>
    </citation>
    <scope>NUCLEOTIDE SEQUENCE [LARGE SCALE GENOMIC DNA]</scope>
    <source>
        <strain evidence="11 12">IRAMC:0171</strain>
    </source>
</reference>
<dbReference type="InterPro" id="IPR043429">
    <property type="entry name" value="ArtM/GltK/GlnP/TcyL/YhdX-like"/>
</dbReference>
<sequence length="213" mass="22477">MVDLGVVLSVLLDGAKISVIIAVGALALAVALGFALASASFLLRSQALDAVITVYAEVLRNIPSLVWLLLVYFGLSHLGIRLPPVTAATVGLGVIGSAMLVDTFTASFRSVAASHNEPALALGLSRFLTFRLVIVPNSWRISLPPLGNYAVALVKDTTLAAAIAAPELMFQARTLVNRTFETGLIYGLAAAIYLGVAFILLRVTRWAEHVASH</sequence>
<protein>
    <submittedName>
        <fullName evidence="11">ABC transporter permease subunit</fullName>
    </submittedName>
</protein>
<proteinExistence type="inferred from homology"/>
<dbReference type="PANTHER" id="PTHR30614">
    <property type="entry name" value="MEMBRANE COMPONENT OF AMINO ACID ABC TRANSPORTER"/>
    <property type="match status" value="1"/>
</dbReference>
<dbReference type="NCBIfam" id="TIGR01726">
    <property type="entry name" value="HEQRo_perm_3TM"/>
    <property type="match status" value="1"/>
</dbReference>
<evidence type="ECO:0000256" key="5">
    <source>
        <dbReference type="ARBA" id="ARBA00022692"/>
    </source>
</evidence>
<evidence type="ECO:0000256" key="7">
    <source>
        <dbReference type="ARBA" id="ARBA00022989"/>
    </source>
</evidence>
<dbReference type="SUPFAM" id="SSF161098">
    <property type="entry name" value="MetI-like"/>
    <property type="match status" value="1"/>
</dbReference>
<evidence type="ECO:0000256" key="9">
    <source>
        <dbReference type="RuleBase" id="RU363032"/>
    </source>
</evidence>
<keyword evidence="5 9" id="KW-0812">Transmembrane</keyword>
<keyword evidence="3 9" id="KW-0813">Transport</keyword>